<comment type="similarity">
    <text evidence="4">Belongs to the FliW family.</text>
</comment>
<keyword evidence="1 4" id="KW-0963">Cytoplasm</keyword>
<evidence type="ECO:0000256" key="4">
    <source>
        <dbReference type="HAMAP-Rule" id="MF_01185"/>
    </source>
</evidence>
<sequence>MCLGEGRFMIQLLHERVVQFKGSLLGFEELNEFSITAVEEDSPYAYMQSLQDESIGFLVATPFIFHPDYTFEIEEKDKTLLELKSQEEVAVFNLVTIKEPFTQSTVNLLAPVIINLTNGQARQVVLPPKSNYGTSELLFREIPEKSGE</sequence>
<dbReference type="InterPro" id="IPR003775">
    <property type="entry name" value="Flagellar_assembly_factor_FliW"/>
</dbReference>
<comment type="subunit">
    <text evidence="4">Interacts with translational regulator CsrA and flagellin(s).</text>
</comment>
<keyword evidence="3 4" id="KW-0810">Translation regulation</keyword>
<dbReference type="PANTHER" id="PTHR39190:SF1">
    <property type="entry name" value="FLAGELLAR ASSEMBLY FACTOR FLIW"/>
    <property type="match status" value="1"/>
</dbReference>
<protein>
    <recommendedName>
        <fullName evidence="4">Flagellar assembly factor FliW</fullName>
    </recommendedName>
</protein>
<keyword evidence="5" id="KW-0969">Cilium</keyword>
<reference evidence="5 6" key="1">
    <citation type="submission" date="2018-09" db="EMBL/GenBank/DDBJ databases">
        <title>Cohnella cavernae sp. nov., isolated from a karst cave.</title>
        <authorList>
            <person name="Zhu H."/>
        </authorList>
    </citation>
    <scope>NUCLEOTIDE SEQUENCE [LARGE SCALE GENOMIC DNA]</scope>
    <source>
        <strain evidence="5 6">K2E09-144</strain>
    </source>
</reference>
<dbReference type="PANTHER" id="PTHR39190">
    <property type="entry name" value="FLAGELLAR ASSEMBLY FACTOR FLIW"/>
    <property type="match status" value="1"/>
</dbReference>
<keyword evidence="4" id="KW-0143">Chaperone</keyword>
<comment type="subcellular location">
    <subcellularLocation>
        <location evidence="4">Cytoplasm</location>
    </subcellularLocation>
</comment>
<organism evidence="5 6">
    <name type="scientific">Cohnella faecalis</name>
    <dbReference type="NCBI Taxonomy" id="2315694"/>
    <lineage>
        <taxon>Bacteria</taxon>
        <taxon>Bacillati</taxon>
        <taxon>Bacillota</taxon>
        <taxon>Bacilli</taxon>
        <taxon>Bacillales</taxon>
        <taxon>Paenibacillaceae</taxon>
        <taxon>Cohnella</taxon>
    </lineage>
</organism>
<gene>
    <name evidence="4" type="primary">fliW</name>
    <name evidence="5" type="ORF">D3H35_14960</name>
</gene>
<dbReference type="HAMAP" id="MF_01185">
    <property type="entry name" value="FliW"/>
    <property type="match status" value="1"/>
</dbReference>
<name>A0A398CRR8_9BACL</name>
<evidence type="ECO:0000256" key="1">
    <source>
        <dbReference type="ARBA" id="ARBA00022490"/>
    </source>
</evidence>
<dbReference type="Proteomes" id="UP000266340">
    <property type="component" value="Unassembled WGS sequence"/>
</dbReference>
<comment type="caution">
    <text evidence="5">The sequence shown here is derived from an EMBL/GenBank/DDBJ whole genome shotgun (WGS) entry which is preliminary data.</text>
</comment>
<dbReference type="Pfam" id="PF02623">
    <property type="entry name" value="FliW"/>
    <property type="match status" value="1"/>
</dbReference>
<dbReference type="GO" id="GO:0005737">
    <property type="term" value="C:cytoplasm"/>
    <property type="evidence" value="ECO:0007669"/>
    <property type="project" value="UniProtKB-SubCell"/>
</dbReference>
<keyword evidence="5" id="KW-0282">Flagellum</keyword>
<comment type="function">
    <text evidence="4">Acts as an anti-CsrA protein, binds CsrA and prevents it from repressing translation of its target genes, one of which is flagellin. Binds to flagellin and participates in the assembly of the flagellum.</text>
</comment>
<dbReference type="GO" id="GO:0044780">
    <property type="term" value="P:bacterial-type flagellum assembly"/>
    <property type="evidence" value="ECO:0007669"/>
    <property type="project" value="UniProtKB-UniRule"/>
</dbReference>
<dbReference type="InterPro" id="IPR024046">
    <property type="entry name" value="Flagellar_assmbl_FliW_dom_sf"/>
</dbReference>
<keyword evidence="2 4" id="KW-1005">Bacterial flagellum biogenesis</keyword>
<dbReference type="Gene3D" id="2.30.290.10">
    <property type="entry name" value="BH3618-like"/>
    <property type="match status" value="1"/>
</dbReference>
<proteinExistence type="inferred from homology"/>
<dbReference type="SUPFAM" id="SSF141457">
    <property type="entry name" value="BH3618-like"/>
    <property type="match status" value="1"/>
</dbReference>
<accession>A0A398CRR8</accession>
<dbReference type="GO" id="GO:0006417">
    <property type="term" value="P:regulation of translation"/>
    <property type="evidence" value="ECO:0007669"/>
    <property type="project" value="UniProtKB-KW"/>
</dbReference>
<dbReference type="EMBL" id="QXJM01000039">
    <property type="protein sequence ID" value="RIE02061.1"/>
    <property type="molecule type" value="Genomic_DNA"/>
</dbReference>
<evidence type="ECO:0000256" key="2">
    <source>
        <dbReference type="ARBA" id="ARBA00022795"/>
    </source>
</evidence>
<evidence type="ECO:0000313" key="6">
    <source>
        <dbReference type="Proteomes" id="UP000266340"/>
    </source>
</evidence>
<keyword evidence="6" id="KW-1185">Reference proteome</keyword>
<keyword evidence="5" id="KW-0966">Cell projection</keyword>
<evidence type="ECO:0000256" key="3">
    <source>
        <dbReference type="ARBA" id="ARBA00022845"/>
    </source>
</evidence>
<evidence type="ECO:0000313" key="5">
    <source>
        <dbReference type="EMBL" id="RIE02061.1"/>
    </source>
</evidence>
<dbReference type="AlphaFoldDB" id="A0A398CRR8"/>